<evidence type="ECO:0000313" key="3">
    <source>
        <dbReference type="Proteomes" id="UP000019591"/>
    </source>
</evidence>
<protein>
    <recommendedName>
        <fullName evidence="4">DUF2232 domain-containing protein</fullName>
    </recommendedName>
</protein>
<feature type="transmembrane region" description="Helical" evidence="1">
    <location>
        <begin position="104"/>
        <end position="128"/>
    </location>
</feature>
<reference evidence="2 3" key="1">
    <citation type="journal article" date="2014" name="Genome Announc.">
        <title>Complete Genome Sequence of Amino Acid-Utilizing Eubacterium acidaminophilum al-2 (DSM 3953).</title>
        <authorList>
            <person name="Poehlein A."/>
            <person name="Andreesen J.R."/>
            <person name="Daniel R."/>
        </authorList>
    </citation>
    <scope>NUCLEOTIDE SEQUENCE [LARGE SCALE GENOMIC DNA]</scope>
    <source>
        <strain evidence="2 3">DSM 3953</strain>
    </source>
</reference>
<evidence type="ECO:0000256" key="1">
    <source>
        <dbReference type="SAM" id="Phobius"/>
    </source>
</evidence>
<feature type="transmembrane region" description="Helical" evidence="1">
    <location>
        <begin position="170"/>
        <end position="190"/>
    </location>
</feature>
<proteinExistence type="predicted"/>
<sequence length="310" mass="34442">MIERNSRQRLSESALIAAIGVIFILAGTYIPLLGLLTFFTAVPYILITMRNGLRYGVMASVISAAGVSMFTDPIYGITLALLFFIPGVAIGYKGISSKEPFGPVAWGFITSIVLVMVYVKLMSILLGVDIIQRAIEMFEQAVKLQGDMIESFGKKQAAADVGELVEYMKLIIPGAIVVQAMLMSFFNYYLALSILKRTRGYSGSIPKLSEFTLPGNIALGMLIIYFLTMSAKGMAWINYENLMANITFIIIFMFFLQGFAVMGYFLNKSKINKFFRNTLLFTVIFLGPLSSIVSIVGFLDSIIDFRRIRK</sequence>
<keyword evidence="1" id="KW-1133">Transmembrane helix</keyword>
<dbReference type="PANTHER" id="PTHR41324:SF1">
    <property type="entry name" value="DUF2232 DOMAIN-CONTAINING PROTEIN"/>
    <property type="match status" value="1"/>
</dbReference>
<feature type="transmembrane region" description="Helical" evidence="1">
    <location>
        <begin position="211"/>
        <end position="230"/>
    </location>
</feature>
<dbReference type="AlphaFoldDB" id="W8T6W9"/>
<dbReference type="HOGENOM" id="CLU_068641_4_0_9"/>
<dbReference type="InterPro" id="IPR018710">
    <property type="entry name" value="DUF2232"/>
</dbReference>
<keyword evidence="1" id="KW-0472">Membrane</keyword>
<dbReference type="PATRIC" id="fig|1286171.3.peg.2157"/>
<dbReference type="eggNOG" id="COG4241">
    <property type="taxonomic scope" value="Bacteria"/>
</dbReference>
<evidence type="ECO:0008006" key="4">
    <source>
        <dbReference type="Google" id="ProtNLM"/>
    </source>
</evidence>
<feature type="transmembrane region" description="Helical" evidence="1">
    <location>
        <begin position="74"/>
        <end position="92"/>
    </location>
</feature>
<dbReference type="PANTHER" id="PTHR41324">
    <property type="entry name" value="MEMBRANE PROTEIN-RELATED"/>
    <property type="match status" value="1"/>
</dbReference>
<dbReference type="RefSeq" id="WP_025436409.1">
    <property type="nucleotide sequence ID" value="NZ_CP007452.1"/>
</dbReference>
<dbReference type="KEGG" id="eac:EAL2_c22090"/>
<keyword evidence="1" id="KW-0812">Transmembrane</keyword>
<dbReference type="STRING" id="1286171.EAL2_c22090"/>
<feature type="transmembrane region" description="Helical" evidence="1">
    <location>
        <begin position="52"/>
        <end position="68"/>
    </location>
</feature>
<gene>
    <name evidence="2" type="ORF">EAL2_c22090</name>
</gene>
<name>W8T6W9_PEPAC</name>
<accession>W8T6W9</accession>
<evidence type="ECO:0000313" key="2">
    <source>
        <dbReference type="EMBL" id="AHM57489.1"/>
    </source>
</evidence>
<dbReference type="Pfam" id="PF09991">
    <property type="entry name" value="DUF2232"/>
    <property type="match status" value="1"/>
</dbReference>
<feature type="transmembrane region" description="Helical" evidence="1">
    <location>
        <begin position="278"/>
        <end position="299"/>
    </location>
</feature>
<dbReference type="EMBL" id="CP007452">
    <property type="protein sequence ID" value="AHM57489.1"/>
    <property type="molecule type" value="Genomic_DNA"/>
</dbReference>
<dbReference type="Proteomes" id="UP000019591">
    <property type="component" value="Chromosome"/>
</dbReference>
<keyword evidence="3" id="KW-1185">Reference proteome</keyword>
<feature type="transmembrane region" description="Helical" evidence="1">
    <location>
        <begin position="14"/>
        <end position="40"/>
    </location>
</feature>
<dbReference type="OrthoDB" id="1950201at2"/>
<feature type="transmembrane region" description="Helical" evidence="1">
    <location>
        <begin position="242"/>
        <end position="266"/>
    </location>
</feature>
<organism evidence="2 3">
    <name type="scientific">Peptoclostridium acidaminophilum DSM 3953</name>
    <dbReference type="NCBI Taxonomy" id="1286171"/>
    <lineage>
        <taxon>Bacteria</taxon>
        <taxon>Bacillati</taxon>
        <taxon>Bacillota</taxon>
        <taxon>Clostridia</taxon>
        <taxon>Peptostreptococcales</taxon>
        <taxon>Peptoclostridiaceae</taxon>
        <taxon>Peptoclostridium</taxon>
    </lineage>
</organism>